<proteinExistence type="predicted"/>
<evidence type="ECO:0000313" key="2">
    <source>
        <dbReference type="Proteomes" id="UP001172630"/>
    </source>
</evidence>
<dbReference type="RefSeq" id="WP_285883979.1">
    <property type="nucleotide sequence ID" value="NZ_JARFYN010000071.1"/>
</dbReference>
<name>A0ABT7KQH1_9HYPH</name>
<evidence type="ECO:0000313" key="1">
    <source>
        <dbReference type="EMBL" id="MDL2410193.1"/>
    </source>
</evidence>
<reference evidence="1" key="1">
    <citation type="submission" date="2023-06" db="EMBL/GenBank/DDBJ databases">
        <title>Phylogenetic Diversity of Rhizobium strains.</title>
        <authorList>
            <person name="Moura F.T."/>
            <person name="Helene L.C.F."/>
            <person name="Hungria M."/>
        </authorList>
    </citation>
    <scope>NUCLEOTIDE SEQUENCE</scope>
    <source>
        <strain evidence="1">CCGE524</strain>
    </source>
</reference>
<sequence length="88" mass="9927">MPNEGVATGAIVNEDHVVSDETRSLLGELFLFHLEEGAAHFDDLLLPQHPDMRISIAFLKGVRSVACEASNKKQSRYEAHLRSLRMFY</sequence>
<protein>
    <submittedName>
        <fullName evidence="1">Uncharacterized protein</fullName>
    </submittedName>
</protein>
<comment type="caution">
    <text evidence="1">The sequence shown here is derived from an EMBL/GenBank/DDBJ whole genome shotgun (WGS) entry which is preliminary data.</text>
</comment>
<dbReference type="Proteomes" id="UP001172630">
    <property type="component" value="Unassembled WGS sequence"/>
</dbReference>
<accession>A0ABT7KQH1</accession>
<keyword evidence="2" id="KW-1185">Reference proteome</keyword>
<dbReference type="EMBL" id="JARFYN010000071">
    <property type="protein sequence ID" value="MDL2410193.1"/>
    <property type="molecule type" value="Genomic_DNA"/>
</dbReference>
<gene>
    <name evidence="1" type="ORF">PY650_32200</name>
</gene>
<organism evidence="1 2">
    <name type="scientific">Rhizobium calliandrae</name>
    <dbReference type="NCBI Taxonomy" id="1312182"/>
    <lineage>
        <taxon>Bacteria</taxon>
        <taxon>Pseudomonadati</taxon>
        <taxon>Pseudomonadota</taxon>
        <taxon>Alphaproteobacteria</taxon>
        <taxon>Hyphomicrobiales</taxon>
        <taxon>Rhizobiaceae</taxon>
        <taxon>Rhizobium/Agrobacterium group</taxon>
        <taxon>Rhizobium</taxon>
    </lineage>
</organism>